<feature type="compositionally biased region" description="Basic and acidic residues" evidence="1">
    <location>
        <begin position="672"/>
        <end position="681"/>
    </location>
</feature>
<sequence length="1112" mass="109411">MIEPMLEAHGAAVRGAAPRQPQHPRPQRRAAPAPATGPAAAVALLERTPYPMVLARLKVLMERLRALGASGGAAAASPHGRPPSAPAPAAAPRAAGGAAGGRRGGGLPDPSTGGVAGSIAGLSSPEKILDELEVTLSFVSPLLRRLPRASRRALCRAARVEAYKRDQAVFAAGDAADRFYAVLAKAVVASLRRGDAFGDSALLDGAARSTAAAPASASAALLALERADFLLILGPHFRAAQAAMLSFMGTQVRAVREARLAPGELPRLCAHVLTGSARGGKAWELAREPQIFFVREGACQLELVERSDWGQQPPWAGGTSGGGGGGQDPCSLPGFPAAPPPPRGPGSRPASAGGGGRASGAAQPAAAQGDGPGAAAAAGAGAGAAGGGAGAAARVMPPLATAGVLSTVRVAGAGRVVGTLGLEDELRKARLRGVTRKVIAHLGPGAAFGGGAALIGSGPVQSALRVVAGSEGVALYHIHADAFLAHAGDTLVRTLRDDLAFSLSYSLGRLGLLPPGAAVGHPSANLFRGQPPAAPPRPPPPPPPAAAGPRPRLRPCSPEGAGAAAASAAAGASGSSSGATTGPASPPRSRPASAGRRARGSGAAGIGCAVLLEPPPPPPLLSAEASAEGIVAPSCRPATAPAGGTAASSRAPGRPSSAPRRNGAGGGGSAAHGREQERDGAGGRLSQGALVALMQAEQLPCAGGGGRVATAREGCRWGPEAAAHGAAAETGAAPAPAAADGRPRPAAHTSPPPPPRRPSAVPAVVRLGTTAAGSFWLRPEHSASATGAAVASLILAAFPEGLAPLAEGIGSLRLSTQHWRYQPQPPAAQPGKAAARGRDSSGAEEEQGSATSVAAARPASAAAGARCSVARAPPVAAPRCRPASAAAAPRHRLSSGGVVPPAGQRGRGAGGRVVAYWGWPNAAAVVEGEEAPAFFATGTARPGLASKSSGGGGSSRGERAAGVQNRCSRAGGTGVGPGPAAEAAEAEWAAAGVADVSGESSSEDPTGDSGCAGGDDAPTSAAVTALQRLLLRSRCGAGGADAAATAAGPPRPTRPGALTAACVQWAAASDAAFRPPMRQCLTHEEMLQLRAARRGEWRQMHLRLTQRPHSAC</sequence>
<feature type="region of interest" description="Disordered" evidence="1">
    <location>
        <begin position="9"/>
        <end position="35"/>
    </location>
</feature>
<feature type="compositionally biased region" description="Gly residues" evidence="1">
    <location>
        <begin position="318"/>
        <end position="327"/>
    </location>
</feature>
<dbReference type="InterPro" id="IPR000595">
    <property type="entry name" value="cNMP-bd_dom"/>
</dbReference>
<dbReference type="STRING" id="307507.A0A2V0PH65"/>
<dbReference type="InterPro" id="IPR014710">
    <property type="entry name" value="RmlC-like_jellyroll"/>
</dbReference>
<dbReference type="EMBL" id="BDRX01000145">
    <property type="protein sequence ID" value="GBF99106.1"/>
    <property type="molecule type" value="Genomic_DNA"/>
</dbReference>
<dbReference type="PROSITE" id="PS50042">
    <property type="entry name" value="CNMP_BINDING_3"/>
    <property type="match status" value="1"/>
</dbReference>
<dbReference type="PANTHER" id="PTHR23011">
    <property type="entry name" value="CYCLIC NUCLEOTIDE-BINDING DOMAIN CONTAINING PROTEIN"/>
    <property type="match status" value="1"/>
</dbReference>
<feature type="region of interest" description="Disordered" evidence="1">
    <location>
        <begin position="822"/>
        <end position="855"/>
    </location>
</feature>
<feature type="compositionally biased region" description="Low complexity" evidence="1">
    <location>
        <begin position="978"/>
        <end position="994"/>
    </location>
</feature>
<dbReference type="PANTHER" id="PTHR23011:SF28">
    <property type="entry name" value="CYCLIC NUCLEOTIDE-BINDING DOMAIN CONTAINING PROTEIN"/>
    <property type="match status" value="1"/>
</dbReference>
<feature type="region of interest" description="Disordered" evidence="1">
    <location>
        <begin position="305"/>
        <end position="381"/>
    </location>
</feature>
<reference evidence="3 4" key="1">
    <citation type="journal article" date="2018" name="Sci. Rep.">
        <title>Raphidocelis subcapitata (=Pseudokirchneriella subcapitata) provides an insight into genome evolution and environmental adaptations in the Sphaeropleales.</title>
        <authorList>
            <person name="Suzuki S."/>
            <person name="Yamaguchi H."/>
            <person name="Nakajima N."/>
            <person name="Kawachi M."/>
        </authorList>
    </citation>
    <scope>NUCLEOTIDE SEQUENCE [LARGE SCALE GENOMIC DNA]</scope>
    <source>
        <strain evidence="3 4">NIES-35</strain>
    </source>
</reference>
<feature type="compositionally biased region" description="Low complexity" evidence="1">
    <location>
        <begin position="87"/>
        <end position="96"/>
    </location>
</feature>
<feature type="region of interest" description="Disordered" evidence="1">
    <location>
        <begin position="940"/>
        <end position="1016"/>
    </location>
</feature>
<feature type="compositionally biased region" description="Low complexity" evidence="1">
    <location>
        <begin position="720"/>
        <end position="749"/>
    </location>
</feature>
<organism evidence="3 4">
    <name type="scientific">Raphidocelis subcapitata</name>
    <dbReference type="NCBI Taxonomy" id="307507"/>
    <lineage>
        <taxon>Eukaryota</taxon>
        <taxon>Viridiplantae</taxon>
        <taxon>Chlorophyta</taxon>
        <taxon>core chlorophytes</taxon>
        <taxon>Chlorophyceae</taxon>
        <taxon>CS clade</taxon>
        <taxon>Sphaeropleales</taxon>
        <taxon>Selenastraceae</taxon>
        <taxon>Raphidocelis</taxon>
    </lineage>
</organism>
<feature type="domain" description="Cyclic nucleotide-binding" evidence="2">
    <location>
        <begin position="142"/>
        <end position="235"/>
    </location>
</feature>
<dbReference type="SMART" id="SM00100">
    <property type="entry name" value="cNMP"/>
    <property type="match status" value="1"/>
</dbReference>
<feature type="region of interest" description="Disordered" evidence="1">
    <location>
        <begin position="720"/>
        <end position="760"/>
    </location>
</feature>
<name>A0A2V0PH65_9CHLO</name>
<feature type="region of interest" description="Disordered" evidence="1">
    <location>
        <begin position="521"/>
        <end position="601"/>
    </location>
</feature>
<dbReference type="Gene3D" id="2.60.120.10">
    <property type="entry name" value="Jelly Rolls"/>
    <property type="match status" value="1"/>
</dbReference>
<dbReference type="CDD" id="cd00038">
    <property type="entry name" value="CAP_ED"/>
    <property type="match status" value="1"/>
</dbReference>
<dbReference type="Proteomes" id="UP000247498">
    <property type="component" value="Unassembled WGS sequence"/>
</dbReference>
<accession>A0A2V0PH65</accession>
<comment type="caution">
    <text evidence="3">The sequence shown here is derived from an EMBL/GenBank/DDBJ whole genome shotgun (WGS) entry which is preliminary data.</text>
</comment>
<evidence type="ECO:0000256" key="1">
    <source>
        <dbReference type="SAM" id="MobiDB-lite"/>
    </source>
</evidence>
<evidence type="ECO:0000313" key="3">
    <source>
        <dbReference type="EMBL" id="GBF99106.1"/>
    </source>
</evidence>
<proteinExistence type="predicted"/>
<feature type="compositionally biased region" description="Low complexity" evidence="1">
    <location>
        <begin position="560"/>
        <end position="583"/>
    </location>
</feature>
<dbReference type="OrthoDB" id="549818at2759"/>
<feature type="region of interest" description="Disordered" evidence="1">
    <location>
        <begin position="632"/>
        <end position="686"/>
    </location>
</feature>
<dbReference type="SUPFAM" id="SSF51206">
    <property type="entry name" value="cAMP-binding domain-like"/>
    <property type="match status" value="1"/>
</dbReference>
<feature type="compositionally biased region" description="Gly residues" evidence="1">
    <location>
        <begin position="97"/>
        <end position="107"/>
    </location>
</feature>
<dbReference type="InterPro" id="IPR018490">
    <property type="entry name" value="cNMP-bd_dom_sf"/>
</dbReference>
<feature type="region of interest" description="Disordered" evidence="1">
    <location>
        <begin position="72"/>
        <end position="118"/>
    </location>
</feature>
<keyword evidence="4" id="KW-1185">Reference proteome</keyword>
<dbReference type="AlphaFoldDB" id="A0A2V0PH65"/>
<dbReference type="InParanoid" id="A0A2V0PH65"/>
<feature type="region of interest" description="Disordered" evidence="1">
    <location>
        <begin position="883"/>
        <end position="909"/>
    </location>
</feature>
<feature type="compositionally biased region" description="Pro residues" evidence="1">
    <location>
        <begin position="532"/>
        <end position="546"/>
    </location>
</feature>
<evidence type="ECO:0000259" key="2">
    <source>
        <dbReference type="PROSITE" id="PS50042"/>
    </source>
</evidence>
<evidence type="ECO:0000313" key="4">
    <source>
        <dbReference type="Proteomes" id="UP000247498"/>
    </source>
</evidence>
<gene>
    <name evidence="3" type="ORF">Rsub_11915</name>
</gene>
<feature type="compositionally biased region" description="Low complexity" evidence="1">
    <location>
        <begin position="636"/>
        <end position="662"/>
    </location>
</feature>
<protein>
    <recommendedName>
        <fullName evidence="2">Cyclic nucleotide-binding domain-containing protein</fullName>
    </recommendedName>
</protein>
<feature type="compositionally biased region" description="Low complexity" evidence="1">
    <location>
        <begin position="359"/>
        <end position="379"/>
    </location>
</feature>